<dbReference type="InterPro" id="IPR027417">
    <property type="entry name" value="P-loop_NTPase"/>
</dbReference>
<dbReference type="FunFam" id="3.40.50.300:FF:003045">
    <property type="entry name" value="GD10885"/>
    <property type="match status" value="1"/>
</dbReference>
<evidence type="ECO:0000256" key="2">
    <source>
        <dbReference type="ARBA" id="ARBA00022741"/>
    </source>
</evidence>
<organism evidence="4 5">
    <name type="scientific">Hypsibius exemplaris</name>
    <name type="common">Freshwater tardigrade</name>
    <dbReference type="NCBI Taxonomy" id="2072580"/>
    <lineage>
        <taxon>Eukaryota</taxon>
        <taxon>Metazoa</taxon>
        <taxon>Ecdysozoa</taxon>
        <taxon>Tardigrada</taxon>
        <taxon>Eutardigrada</taxon>
        <taxon>Parachela</taxon>
        <taxon>Hypsibioidea</taxon>
        <taxon>Hypsibiidae</taxon>
        <taxon>Hypsibius</taxon>
    </lineage>
</organism>
<dbReference type="Gene3D" id="3.40.50.300">
    <property type="entry name" value="P-loop containing nucleotide triphosphate hydrolases"/>
    <property type="match status" value="1"/>
</dbReference>
<dbReference type="OrthoDB" id="548867at2759"/>
<dbReference type="NCBIfam" id="NF040713">
    <property type="entry name" value="ZapE"/>
    <property type="match status" value="1"/>
</dbReference>
<dbReference type="GO" id="GO:0005739">
    <property type="term" value="C:mitochondrion"/>
    <property type="evidence" value="ECO:0007669"/>
    <property type="project" value="TreeGrafter"/>
</dbReference>
<dbReference type="GO" id="GO:0016887">
    <property type="term" value="F:ATP hydrolysis activity"/>
    <property type="evidence" value="ECO:0007669"/>
    <property type="project" value="InterPro"/>
</dbReference>
<name>A0A9X6NGE6_HYPEX</name>
<dbReference type="SUPFAM" id="SSF52540">
    <property type="entry name" value="P-loop containing nucleoside triphosphate hydrolases"/>
    <property type="match status" value="1"/>
</dbReference>
<gene>
    <name evidence="4" type="ORF">BV898_16697</name>
</gene>
<comment type="caution">
    <text evidence="4">The sequence shown here is derived from an EMBL/GenBank/DDBJ whole genome shotgun (WGS) entry which is preliminary data.</text>
</comment>
<evidence type="ECO:0000256" key="1">
    <source>
        <dbReference type="ARBA" id="ARBA00010322"/>
    </source>
</evidence>
<evidence type="ECO:0000256" key="3">
    <source>
        <dbReference type="ARBA" id="ARBA00022840"/>
    </source>
</evidence>
<evidence type="ECO:0000313" key="5">
    <source>
        <dbReference type="Proteomes" id="UP000192578"/>
    </source>
</evidence>
<sequence>MQNLQHIGSLRAIRSGAPALLLSSCCLKRSSLLLQNLPRVRWLSTNGSVISESGPADNVESVPCSAVRAYRERVTDGRLREDPAQLEVLRHYEALANKLRLAAAAGVERDGDGFFAKLFRPKISIDAPKGLYVYGTVGTGKTMLMDLFYDCVDVKRKRRVHFNSFMLDVHHRIHLFKQSFPASADSRKDFSYDPIAAVAKELTESDRLLCFDEFQVTDIADAMILKRLFTLMFSSGVVVVATSNRPPEDLYKNGLQRSQFVPFIGVLKNYCEILSLNTGIDYRTISMGGNQKSYYFLTDQPDSPKAVDRIFKVLTATQNDTVRPRRLRIKGREVEFAKTCGSILDATYEELCLRSLGPIDYVHLSRIFDTFIIRNVPVMSLKRRDYMKRFIALIDDLYDQKVKLVILADAPPEKLFLADSGGPVEAGGNILMDDLGIGYADENAKANVFTGDEELFAVHRTISRLKEMQKEDYWAKNTR</sequence>
<dbReference type="Proteomes" id="UP000192578">
    <property type="component" value="Unassembled WGS sequence"/>
</dbReference>
<protein>
    <submittedName>
        <fullName evidence="4">Lactation elevated protein 1</fullName>
    </submittedName>
</protein>
<keyword evidence="2" id="KW-0547">Nucleotide-binding</keyword>
<dbReference type="EMBL" id="MTYJ01000258">
    <property type="protein sequence ID" value="OWA52238.1"/>
    <property type="molecule type" value="Genomic_DNA"/>
</dbReference>
<keyword evidence="3" id="KW-0067">ATP-binding</keyword>
<dbReference type="Pfam" id="PF03969">
    <property type="entry name" value="AFG1_ATPase"/>
    <property type="match status" value="1"/>
</dbReference>
<dbReference type="PANTHER" id="PTHR12169:SF6">
    <property type="entry name" value="AFG1-LIKE ATPASE"/>
    <property type="match status" value="1"/>
</dbReference>
<evidence type="ECO:0000313" key="4">
    <source>
        <dbReference type="EMBL" id="OWA52238.1"/>
    </source>
</evidence>
<keyword evidence="5" id="KW-1185">Reference proteome</keyword>
<comment type="similarity">
    <text evidence="1">Belongs to the AFG1 ATPase family.</text>
</comment>
<dbReference type="InterPro" id="IPR005654">
    <property type="entry name" value="ATPase_AFG1-like"/>
</dbReference>
<reference evidence="5" key="1">
    <citation type="submission" date="2017-01" db="EMBL/GenBank/DDBJ databases">
        <title>Comparative genomics of anhydrobiosis in the tardigrade Hypsibius dujardini.</title>
        <authorList>
            <person name="Yoshida Y."/>
            <person name="Koutsovoulos G."/>
            <person name="Laetsch D."/>
            <person name="Stevens L."/>
            <person name="Kumar S."/>
            <person name="Horikawa D."/>
            <person name="Ishino K."/>
            <person name="Komine S."/>
            <person name="Tomita M."/>
            <person name="Blaxter M."/>
            <person name="Arakawa K."/>
        </authorList>
    </citation>
    <scope>NUCLEOTIDE SEQUENCE [LARGE SCALE GENOMIC DNA]</scope>
    <source>
        <strain evidence="5">Z151</strain>
    </source>
</reference>
<dbReference type="GO" id="GO:0005524">
    <property type="term" value="F:ATP binding"/>
    <property type="evidence" value="ECO:0007669"/>
    <property type="project" value="UniProtKB-KW"/>
</dbReference>
<proteinExistence type="inferred from homology"/>
<dbReference type="AlphaFoldDB" id="A0A9X6NGE6"/>
<accession>A0A9X6NGE6</accession>
<dbReference type="PANTHER" id="PTHR12169">
    <property type="entry name" value="ATPASE N2B"/>
    <property type="match status" value="1"/>
</dbReference>